<keyword evidence="2" id="KW-1015">Disulfide bond</keyword>
<protein>
    <submittedName>
        <fullName evidence="6">Hemicentin-2-like</fullName>
    </submittedName>
</protein>
<organism evidence="5 6">
    <name type="scientific">Saccoglossus kowalevskii</name>
    <name type="common">Acorn worm</name>
    <dbReference type="NCBI Taxonomy" id="10224"/>
    <lineage>
        <taxon>Eukaryota</taxon>
        <taxon>Metazoa</taxon>
        <taxon>Hemichordata</taxon>
        <taxon>Enteropneusta</taxon>
        <taxon>Harrimaniidae</taxon>
        <taxon>Saccoglossus</taxon>
    </lineage>
</organism>
<name>A0ABM0MTQ9_SACKO</name>
<dbReference type="InterPro" id="IPR013783">
    <property type="entry name" value="Ig-like_fold"/>
</dbReference>
<evidence type="ECO:0000313" key="5">
    <source>
        <dbReference type="Proteomes" id="UP000694865"/>
    </source>
</evidence>
<dbReference type="PANTHER" id="PTHR12231:SF253">
    <property type="entry name" value="DPR-INTERACTING PROTEIN ETA, ISOFORM B-RELATED"/>
    <property type="match status" value="1"/>
</dbReference>
<evidence type="ECO:0000256" key="2">
    <source>
        <dbReference type="ARBA" id="ARBA00023157"/>
    </source>
</evidence>
<dbReference type="CDD" id="cd00096">
    <property type="entry name" value="Ig"/>
    <property type="match status" value="1"/>
</dbReference>
<dbReference type="SUPFAM" id="SSF48726">
    <property type="entry name" value="Immunoglobulin"/>
    <property type="match status" value="3"/>
</dbReference>
<evidence type="ECO:0000259" key="4">
    <source>
        <dbReference type="PROSITE" id="PS50835"/>
    </source>
</evidence>
<dbReference type="Proteomes" id="UP000694865">
    <property type="component" value="Unplaced"/>
</dbReference>
<keyword evidence="1" id="KW-0677">Repeat</keyword>
<evidence type="ECO:0000313" key="6">
    <source>
        <dbReference type="RefSeq" id="XP_006823400.1"/>
    </source>
</evidence>
<dbReference type="InterPro" id="IPR051170">
    <property type="entry name" value="Neural/epithelial_adhesion"/>
</dbReference>
<reference evidence="6" key="1">
    <citation type="submission" date="2025-08" db="UniProtKB">
        <authorList>
            <consortium name="RefSeq"/>
        </authorList>
    </citation>
    <scope>IDENTIFICATION</scope>
    <source>
        <tissue evidence="6">Testes</tissue>
    </source>
</reference>
<dbReference type="PANTHER" id="PTHR12231">
    <property type="entry name" value="CTX-RELATED TYPE I TRANSMEMBRANE PROTEIN"/>
    <property type="match status" value="1"/>
</dbReference>
<sequence>MAETDIIWWKELRDETGLILLQPTLDYIDITTTRADAMTISVLKISNLDLNRDTAEYMCQDSEYSLPVSLSAQLFVYQPPYIKMVTEPKNPLIEVGKPDNIVIYCATNGRTVEWEKNGVKINGSGLMDLDADGDVDIIVNYNNTLKIINNSVSNAGTYICYMEHTLNGNRLREEQSVDIGAAVVVELDQSVSMEEGETAYIKCEAQGYPVPTVIWYKESNKSVTHELVNGTGDGRVWISTEAKPEMVTSTLIIMTFLTN</sequence>
<dbReference type="Gene3D" id="2.60.40.10">
    <property type="entry name" value="Immunoglobulins"/>
    <property type="match status" value="2"/>
</dbReference>
<dbReference type="GeneID" id="102801653"/>
<keyword evidence="3" id="KW-0393">Immunoglobulin domain</keyword>
<feature type="domain" description="Ig-like" evidence="4">
    <location>
        <begin position="181"/>
        <end position="259"/>
    </location>
</feature>
<feature type="domain" description="Ig-like" evidence="4">
    <location>
        <begin position="80"/>
        <end position="178"/>
    </location>
</feature>
<dbReference type="InterPro" id="IPR036179">
    <property type="entry name" value="Ig-like_dom_sf"/>
</dbReference>
<evidence type="ECO:0000256" key="3">
    <source>
        <dbReference type="ARBA" id="ARBA00023319"/>
    </source>
</evidence>
<accession>A0ABM0MTQ9</accession>
<dbReference type="RefSeq" id="XP_006823400.1">
    <property type="nucleotide sequence ID" value="XM_006823337.1"/>
</dbReference>
<evidence type="ECO:0000256" key="1">
    <source>
        <dbReference type="ARBA" id="ARBA00022737"/>
    </source>
</evidence>
<keyword evidence="5" id="KW-1185">Reference proteome</keyword>
<dbReference type="PROSITE" id="PS50835">
    <property type="entry name" value="IG_LIKE"/>
    <property type="match status" value="2"/>
</dbReference>
<dbReference type="Pfam" id="PF13927">
    <property type="entry name" value="Ig_3"/>
    <property type="match status" value="1"/>
</dbReference>
<proteinExistence type="predicted"/>
<dbReference type="InterPro" id="IPR007110">
    <property type="entry name" value="Ig-like_dom"/>
</dbReference>
<gene>
    <name evidence="6" type="primary">LOC102801653</name>
</gene>